<dbReference type="Proteomes" id="UP000031036">
    <property type="component" value="Unassembled WGS sequence"/>
</dbReference>
<organism evidence="1 3">
    <name type="scientific">Toxocara canis</name>
    <name type="common">Canine roundworm</name>
    <dbReference type="NCBI Taxonomy" id="6265"/>
    <lineage>
        <taxon>Eukaryota</taxon>
        <taxon>Metazoa</taxon>
        <taxon>Ecdysozoa</taxon>
        <taxon>Nematoda</taxon>
        <taxon>Chromadorea</taxon>
        <taxon>Rhabditida</taxon>
        <taxon>Spirurina</taxon>
        <taxon>Ascaridomorpha</taxon>
        <taxon>Ascaridoidea</taxon>
        <taxon>Toxocaridae</taxon>
        <taxon>Toxocara</taxon>
    </lineage>
</organism>
<dbReference type="AlphaFoldDB" id="A0A0B2UPX4"/>
<reference evidence="2" key="2">
    <citation type="submission" date="2018-11" db="EMBL/GenBank/DDBJ databases">
        <authorList>
            <consortium name="Pathogen Informatics"/>
        </authorList>
    </citation>
    <scope>NUCLEOTIDE SEQUENCE [LARGE SCALE GENOMIC DNA]</scope>
</reference>
<name>A0A0B2UPX4_TOXCA</name>
<evidence type="ECO:0000313" key="3">
    <source>
        <dbReference type="Proteomes" id="UP000031036"/>
    </source>
</evidence>
<accession>A0A0B2UPX4</accession>
<sequence length="128" mass="13820">MMLAPASANNPVPVWLTAFWDQVQRNESDGNLTITSPSQCVSGGSFSAALSNSPLYGASPKVTLGGEEKQQIGRPIGYFQPVQRKRVLLEWSSRDDLTNRIGVWAAVIPKFQAPCCSVVVRNGTALTL</sequence>
<evidence type="ECO:0000313" key="1">
    <source>
        <dbReference type="EMBL" id="KHN71249.1"/>
    </source>
</evidence>
<gene>
    <name evidence="1" type="ORF">Tcan_08093</name>
    <name evidence="2" type="ORF">TCNE_LOCUS15827</name>
</gene>
<protein>
    <submittedName>
        <fullName evidence="1">Uncharacterized protein</fullName>
    </submittedName>
</protein>
<evidence type="ECO:0000313" key="2">
    <source>
        <dbReference type="EMBL" id="VDM47148.1"/>
    </source>
</evidence>
<proteinExistence type="predicted"/>
<keyword evidence="3" id="KW-1185">Reference proteome</keyword>
<dbReference type="EMBL" id="UYWY01023120">
    <property type="protein sequence ID" value="VDM47148.1"/>
    <property type="molecule type" value="Genomic_DNA"/>
</dbReference>
<reference evidence="1 3" key="1">
    <citation type="submission" date="2014-11" db="EMBL/GenBank/DDBJ databases">
        <title>Genetic blueprint of the zoonotic pathogen Toxocara canis.</title>
        <authorList>
            <person name="Zhu X.-Q."/>
            <person name="Korhonen P.K."/>
            <person name="Cai H."/>
            <person name="Young N.D."/>
            <person name="Nejsum P."/>
            <person name="von Samson-Himmelstjerna G."/>
            <person name="Boag P.R."/>
            <person name="Tan P."/>
            <person name="Li Q."/>
            <person name="Min J."/>
            <person name="Yang Y."/>
            <person name="Wang X."/>
            <person name="Fang X."/>
            <person name="Hall R.S."/>
            <person name="Hofmann A."/>
            <person name="Sternberg P.W."/>
            <person name="Jex A.R."/>
            <person name="Gasser R.B."/>
        </authorList>
    </citation>
    <scope>NUCLEOTIDE SEQUENCE [LARGE SCALE GENOMIC DNA]</scope>
    <source>
        <strain evidence="1">PN_DK_2014</strain>
    </source>
</reference>
<dbReference type="EMBL" id="JPKZ01022562">
    <property type="protein sequence ID" value="KHN71249.1"/>
    <property type="molecule type" value="Genomic_DNA"/>
</dbReference>